<dbReference type="SUPFAM" id="SSF52833">
    <property type="entry name" value="Thioredoxin-like"/>
    <property type="match status" value="1"/>
</dbReference>
<dbReference type="GO" id="GO:0005762">
    <property type="term" value="C:mitochondrial large ribosomal subunit"/>
    <property type="evidence" value="ECO:0007669"/>
    <property type="project" value="TreeGrafter"/>
</dbReference>
<protein>
    <recommendedName>
        <fullName evidence="4">Ribosomal protein/NADH dehydrogenase domain-containing protein</fullName>
    </recommendedName>
</protein>
<reference evidence="2 3" key="1">
    <citation type="journal article" date="2007" name="Proc. Natl. Acad. Sci. U.S.A.">
        <title>The tiny eukaryote Ostreococcus provides genomic insights into the paradox of plankton speciation.</title>
        <authorList>
            <person name="Palenik B."/>
            <person name="Grimwood J."/>
            <person name="Aerts A."/>
            <person name="Rouze P."/>
            <person name="Salamov A."/>
            <person name="Putnam N."/>
            <person name="Dupont C."/>
            <person name="Jorgensen R."/>
            <person name="Derelle E."/>
            <person name="Rombauts S."/>
            <person name="Zhou K."/>
            <person name="Otillar R."/>
            <person name="Merchant S.S."/>
            <person name="Podell S."/>
            <person name="Gaasterland T."/>
            <person name="Napoli C."/>
            <person name="Gendler K."/>
            <person name="Manuell A."/>
            <person name="Tai V."/>
            <person name="Vallon O."/>
            <person name="Piganeau G."/>
            <person name="Jancek S."/>
            <person name="Heijde M."/>
            <person name="Jabbari K."/>
            <person name="Bowler C."/>
            <person name="Lohr M."/>
            <person name="Robbens S."/>
            <person name="Werner G."/>
            <person name="Dubchak I."/>
            <person name="Pazour G.J."/>
            <person name="Ren Q."/>
            <person name="Paulsen I."/>
            <person name="Delwiche C."/>
            <person name="Schmutz J."/>
            <person name="Rokhsar D."/>
            <person name="Van de Peer Y."/>
            <person name="Moreau H."/>
            <person name="Grigoriev I.V."/>
        </authorList>
    </citation>
    <scope>NUCLEOTIDE SEQUENCE [LARGE SCALE GENOMIC DNA]</scope>
    <source>
        <strain evidence="2 3">CCE9901</strain>
    </source>
</reference>
<dbReference type="GO" id="GO:0003735">
    <property type="term" value="F:structural constituent of ribosome"/>
    <property type="evidence" value="ECO:0007669"/>
    <property type="project" value="InterPro"/>
</dbReference>
<accession>A4RRX8</accession>
<sequence>MSIRGVAQLRALRLVYCDVTGTSRGIKEFVLSGGWDEFKARALVHGDSTEATTEIRRGGDPHVRATYANGHEKAVGLKNLSANAVETHVRWLASEKGKPGSKPMKHRHFTKKPSVQGRWTPFTFGGGRAYVDEEED</sequence>
<dbReference type="InterPro" id="IPR036249">
    <property type="entry name" value="Thioredoxin-like_sf"/>
</dbReference>
<name>A4RRX8_OSTLU</name>
<dbReference type="Gramene" id="ABO94274">
    <property type="protein sequence ID" value="ABO94274"/>
    <property type="gene ID" value="OSTLU_92211"/>
</dbReference>
<dbReference type="STRING" id="436017.A4RRX8"/>
<dbReference type="EMBL" id="CP000581">
    <property type="protein sequence ID" value="ABO94274.1"/>
    <property type="molecule type" value="Genomic_DNA"/>
</dbReference>
<dbReference type="AlphaFoldDB" id="A4RRX8"/>
<dbReference type="KEGG" id="olu:OSTLU_92211"/>
<dbReference type="Gene3D" id="3.40.30.10">
    <property type="entry name" value="Glutaredoxin"/>
    <property type="match status" value="1"/>
</dbReference>
<evidence type="ECO:0000313" key="2">
    <source>
        <dbReference type="EMBL" id="ABO94274.1"/>
    </source>
</evidence>
<dbReference type="PANTHER" id="PTHR21396:SF2">
    <property type="entry name" value="LARGE RIBOSOMAL SUBUNIT PROTEIN ML43"/>
    <property type="match status" value="1"/>
</dbReference>
<dbReference type="Proteomes" id="UP000001568">
    <property type="component" value="Chromosome 1"/>
</dbReference>
<proteinExistence type="predicted"/>
<dbReference type="RefSeq" id="XP_001415982.1">
    <property type="nucleotide sequence ID" value="XM_001415945.1"/>
</dbReference>
<evidence type="ECO:0000313" key="3">
    <source>
        <dbReference type="Proteomes" id="UP000001568"/>
    </source>
</evidence>
<dbReference type="GO" id="GO:0032543">
    <property type="term" value="P:mitochondrial translation"/>
    <property type="evidence" value="ECO:0007669"/>
    <property type="project" value="InterPro"/>
</dbReference>
<dbReference type="HOGENOM" id="CLU_117700_2_0_1"/>
<dbReference type="OMA" id="IHARTYL"/>
<dbReference type="eggNOG" id="KOG3445">
    <property type="taxonomic scope" value="Eukaryota"/>
</dbReference>
<gene>
    <name evidence="2" type="ORF">OSTLU_92211</name>
</gene>
<keyword evidence="3" id="KW-1185">Reference proteome</keyword>
<dbReference type="OrthoDB" id="88at2759"/>
<feature type="region of interest" description="Disordered" evidence="1">
    <location>
        <begin position="95"/>
        <end position="117"/>
    </location>
</feature>
<evidence type="ECO:0000256" key="1">
    <source>
        <dbReference type="SAM" id="MobiDB-lite"/>
    </source>
</evidence>
<dbReference type="PANTHER" id="PTHR21396">
    <property type="entry name" value="39S RIBOSOMAL PROTEIN L43"/>
    <property type="match status" value="1"/>
</dbReference>
<organism evidence="2 3">
    <name type="scientific">Ostreococcus lucimarinus (strain CCE9901)</name>
    <dbReference type="NCBI Taxonomy" id="436017"/>
    <lineage>
        <taxon>Eukaryota</taxon>
        <taxon>Viridiplantae</taxon>
        <taxon>Chlorophyta</taxon>
        <taxon>Mamiellophyceae</taxon>
        <taxon>Mamiellales</taxon>
        <taxon>Bathycoccaceae</taxon>
        <taxon>Ostreococcus</taxon>
    </lineage>
</organism>
<dbReference type="GeneID" id="4999942"/>
<dbReference type="InterPro" id="IPR039927">
    <property type="entry name" value="Ribosomal_mL43"/>
</dbReference>
<evidence type="ECO:0008006" key="4">
    <source>
        <dbReference type="Google" id="ProtNLM"/>
    </source>
</evidence>